<dbReference type="InterPro" id="IPR005055">
    <property type="entry name" value="A10/PebIII"/>
</dbReference>
<evidence type="ECO:0008006" key="3">
    <source>
        <dbReference type="Google" id="ProtNLM"/>
    </source>
</evidence>
<dbReference type="PANTHER" id="PTHR11257">
    <property type="entry name" value="CHEMOSENSORY PROTEIN-RELATED"/>
    <property type="match status" value="1"/>
</dbReference>
<gene>
    <name evidence="1" type="ORF">BINO364_LOCUS502</name>
</gene>
<dbReference type="OrthoDB" id="6625994at2759"/>
<organism evidence="1 2">
    <name type="scientific">Brenthis ino</name>
    <name type="common">lesser marbled fritillary</name>
    <dbReference type="NCBI Taxonomy" id="405034"/>
    <lineage>
        <taxon>Eukaryota</taxon>
        <taxon>Metazoa</taxon>
        <taxon>Ecdysozoa</taxon>
        <taxon>Arthropoda</taxon>
        <taxon>Hexapoda</taxon>
        <taxon>Insecta</taxon>
        <taxon>Pterygota</taxon>
        <taxon>Neoptera</taxon>
        <taxon>Endopterygota</taxon>
        <taxon>Lepidoptera</taxon>
        <taxon>Glossata</taxon>
        <taxon>Ditrysia</taxon>
        <taxon>Papilionoidea</taxon>
        <taxon>Nymphalidae</taxon>
        <taxon>Heliconiinae</taxon>
        <taxon>Argynnini</taxon>
        <taxon>Brenthis</taxon>
    </lineage>
</organism>
<evidence type="ECO:0000313" key="1">
    <source>
        <dbReference type="EMBL" id="CAH0713329.1"/>
    </source>
</evidence>
<accession>A0A8J9U4Q2</accession>
<dbReference type="Proteomes" id="UP000838878">
    <property type="component" value="Chromosome 1"/>
</dbReference>
<dbReference type="Gene3D" id="1.10.2080.10">
    <property type="entry name" value="Insect odorant-binding protein A10/Ejaculatory bulb-specific protein 3"/>
    <property type="match status" value="1"/>
</dbReference>
<keyword evidence="2" id="KW-1185">Reference proteome</keyword>
<dbReference type="Pfam" id="PF03392">
    <property type="entry name" value="OS-D"/>
    <property type="match status" value="1"/>
</dbReference>
<proteinExistence type="predicted"/>
<reference evidence="1" key="1">
    <citation type="submission" date="2021-12" db="EMBL/GenBank/DDBJ databases">
        <authorList>
            <person name="Martin H S."/>
        </authorList>
    </citation>
    <scope>NUCLEOTIDE SEQUENCE</scope>
</reference>
<sequence>MGDQDNENREVFLDYFFCNQKRMKFVILCALALVAVVSSRPETKYTDRFDNINVPEILANKRLLSAYVSCVLETGKCTNEGRELKSHIREAMENECAKCTEVQRKGTRTVIGHLINHETEYWNQLVAKYDPDHKYVVKYEKELRTIKA</sequence>
<name>A0A8J9U4Q2_9NEOP</name>
<dbReference type="InterPro" id="IPR036682">
    <property type="entry name" value="OS_D_A10/PebIII_sf"/>
</dbReference>
<dbReference type="EMBL" id="OV170221">
    <property type="protein sequence ID" value="CAH0713329.1"/>
    <property type="molecule type" value="Genomic_DNA"/>
</dbReference>
<dbReference type="AlphaFoldDB" id="A0A8J9U4Q2"/>
<evidence type="ECO:0000313" key="2">
    <source>
        <dbReference type="Proteomes" id="UP000838878"/>
    </source>
</evidence>
<dbReference type="SUPFAM" id="SSF100910">
    <property type="entry name" value="Chemosensory protein Csp2"/>
    <property type="match status" value="1"/>
</dbReference>
<feature type="non-terminal residue" evidence="1">
    <location>
        <position position="148"/>
    </location>
</feature>
<dbReference type="PANTHER" id="PTHR11257:SF12">
    <property type="entry name" value="EJACULATORY BULB-SPECIFIC PROTEIN 3-RELATED"/>
    <property type="match status" value="1"/>
</dbReference>
<protein>
    <recommendedName>
        <fullName evidence="3">Chemosensory protein</fullName>
    </recommendedName>
</protein>